<dbReference type="Pfam" id="PF01925">
    <property type="entry name" value="TauE"/>
    <property type="match status" value="1"/>
</dbReference>
<keyword evidence="7" id="KW-1185">Reference proteome</keyword>
<sequence>MATSLLFINLFMLGVVGGCLSGLLGIGGGIIMLPLLTTVPLLAGVPIPLRPAVGITMLQSLTGSISGILIHRKYRALDLPLAVSIGGSGAIGSLGGAVFSQALSERLIAILFTMMALTSLLLLLIPEPTCPGTDESLSPRRYPASLLLGGGVGFLAGIIGQGGAFIILPLMIHVFKVPVRTAIGTTTGVAFFSAFGGFLGKWGTSQVPFLWGIAVSIGALLGGQVGAILSHRLPTATLRRILFVLVAFSAVRIFVQVLP</sequence>
<feature type="transmembrane region" description="Helical" evidence="5">
    <location>
        <begin position="182"/>
        <end position="203"/>
    </location>
</feature>
<dbReference type="STRING" id="345632.GPICK_01165"/>
<reference evidence="6 7" key="1">
    <citation type="journal article" date="2015" name="Genome Announc.">
        <title>Complete Genome of Geobacter pickeringii G13T, a Metal-Reducing Isolate from Sedimentary Kaolin Deposits.</title>
        <authorList>
            <person name="Badalamenti J.P."/>
            <person name="Bond D.R."/>
        </authorList>
    </citation>
    <scope>NUCLEOTIDE SEQUENCE [LARGE SCALE GENOMIC DNA]</scope>
    <source>
        <strain evidence="6 7">G13</strain>
    </source>
</reference>
<accession>A0A0B5BB50</accession>
<comment type="similarity">
    <text evidence="5">Belongs to the 4-toluene sulfonate uptake permease (TSUP) (TC 2.A.102) family.</text>
</comment>
<proteinExistence type="inferred from homology"/>
<feature type="transmembrane region" description="Helical" evidence="5">
    <location>
        <begin position="48"/>
        <end position="69"/>
    </location>
</feature>
<evidence type="ECO:0000256" key="2">
    <source>
        <dbReference type="ARBA" id="ARBA00022692"/>
    </source>
</evidence>
<dbReference type="PANTHER" id="PTHR43701">
    <property type="entry name" value="MEMBRANE TRANSPORTER PROTEIN MJ0441-RELATED"/>
    <property type="match status" value="1"/>
</dbReference>
<evidence type="ECO:0000313" key="6">
    <source>
        <dbReference type="EMBL" id="AJE02169.1"/>
    </source>
</evidence>
<keyword evidence="2 5" id="KW-0812">Transmembrane</keyword>
<dbReference type="AlphaFoldDB" id="A0A0B5BB50"/>
<dbReference type="InterPro" id="IPR002781">
    <property type="entry name" value="TM_pro_TauE-like"/>
</dbReference>
<feature type="transmembrane region" description="Helical" evidence="5">
    <location>
        <begin position="209"/>
        <end position="229"/>
    </location>
</feature>
<gene>
    <name evidence="6" type="ORF">GPICK_01165</name>
</gene>
<dbReference type="KEGG" id="gpi:GPICK_01165"/>
<evidence type="ECO:0000313" key="7">
    <source>
        <dbReference type="Proteomes" id="UP000057609"/>
    </source>
</evidence>
<protein>
    <recommendedName>
        <fullName evidence="5">Probable membrane transporter protein</fullName>
    </recommendedName>
</protein>
<dbReference type="GO" id="GO:0005886">
    <property type="term" value="C:plasma membrane"/>
    <property type="evidence" value="ECO:0007669"/>
    <property type="project" value="UniProtKB-SubCell"/>
</dbReference>
<keyword evidence="5" id="KW-1003">Cell membrane</keyword>
<keyword evidence="4 5" id="KW-0472">Membrane</keyword>
<evidence type="ECO:0000256" key="1">
    <source>
        <dbReference type="ARBA" id="ARBA00004141"/>
    </source>
</evidence>
<feature type="transmembrane region" description="Helical" evidence="5">
    <location>
        <begin position="241"/>
        <end position="258"/>
    </location>
</feature>
<evidence type="ECO:0000256" key="3">
    <source>
        <dbReference type="ARBA" id="ARBA00022989"/>
    </source>
</evidence>
<dbReference type="InterPro" id="IPR051598">
    <property type="entry name" value="TSUP/Inactive_protease-like"/>
</dbReference>
<feature type="transmembrane region" description="Helical" evidence="5">
    <location>
        <begin position="6"/>
        <end position="36"/>
    </location>
</feature>
<comment type="subcellular location">
    <subcellularLocation>
        <location evidence="5">Cell membrane</location>
        <topology evidence="5">Multi-pass membrane protein</topology>
    </subcellularLocation>
    <subcellularLocation>
        <location evidence="1">Membrane</location>
        <topology evidence="1">Multi-pass membrane protein</topology>
    </subcellularLocation>
</comment>
<name>A0A0B5BB50_9BACT</name>
<feature type="transmembrane region" description="Helical" evidence="5">
    <location>
        <begin position="146"/>
        <end position="170"/>
    </location>
</feature>
<dbReference type="HOGENOM" id="CLU_045498_5_3_7"/>
<dbReference type="Proteomes" id="UP000057609">
    <property type="component" value="Chromosome"/>
</dbReference>
<keyword evidence="3 5" id="KW-1133">Transmembrane helix</keyword>
<feature type="transmembrane region" description="Helical" evidence="5">
    <location>
        <begin position="81"/>
        <end position="100"/>
    </location>
</feature>
<dbReference type="PANTHER" id="PTHR43701:SF2">
    <property type="entry name" value="MEMBRANE TRANSPORTER PROTEIN YJNA-RELATED"/>
    <property type="match status" value="1"/>
</dbReference>
<dbReference type="RefSeq" id="WP_039739780.1">
    <property type="nucleotide sequence ID" value="NZ_CP009788.1"/>
</dbReference>
<evidence type="ECO:0000256" key="4">
    <source>
        <dbReference type="ARBA" id="ARBA00023136"/>
    </source>
</evidence>
<feature type="transmembrane region" description="Helical" evidence="5">
    <location>
        <begin position="107"/>
        <end position="126"/>
    </location>
</feature>
<dbReference type="OrthoDB" id="457670at2"/>
<evidence type="ECO:0000256" key="5">
    <source>
        <dbReference type="RuleBase" id="RU363041"/>
    </source>
</evidence>
<organism evidence="6 7">
    <name type="scientific">Geobacter pickeringii</name>
    <dbReference type="NCBI Taxonomy" id="345632"/>
    <lineage>
        <taxon>Bacteria</taxon>
        <taxon>Pseudomonadati</taxon>
        <taxon>Thermodesulfobacteriota</taxon>
        <taxon>Desulfuromonadia</taxon>
        <taxon>Geobacterales</taxon>
        <taxon>Geobacteraceae</taxon>
        <taxon>Geobacter</taxon>
    </lineage>
</organism>
<dbReference type="EMBL" id="CP009788">
    <property type="protein sequence ID" value="AJE02169.1"/>
    <property type="molecule type" value="Genomic_DNA"/>
</dbReference>